<evidence type="ECO:0000313" key="3">
    <source>
        <dbReference type="Proteomes" id="UP000760480"/>
    </source>
</evidence>
<feature type="transmembrane region" description="Helical" evidence="1">
    <location>
        <begin position="97"/>
        <end position="116"/>
    </location>
</feature>
<protein>
    <submittedName>
        <fullName evidence="2">DUF2069 domain-containing protein</fullName>
    </submittedName>
</protein>
<keyword evidence="1" id="KW-0472">Membrane</keyword>
<accession>A0ABX1TJL2</accession>
<keyword evidence="3" id="KW-1185">Reference proteome</keyword>
<comment type="caution">
    <text evidence="2">The sequence shown here is derived from an EMBL/GenBank/DDBJ whole genome shotgun (WGS) entry which is preliminary data.</text>
</comment>
<feature type="transmembrane region" description="Helical" evidence="1">
    <location>
        <begin position="122"/>
        <end position="142"/>
    </location>
</feature>
<reference evidence="2 3" key="1">
    <citation type="submission" date="2019-03" db="EMBL/GenBank/DDBJ databases">
        <title>Metabolic reconstructions from genomes of highly enriched 'Candidatus Accumulibacter' and 'Candidatus Competibacter' bioreactor populations.</title>
        <authorList>
            <person name="Annavajhala M.K."/>
            <person name="Welles L."/>
            <person name="Abbas B."/>
            <person name="Sorokin D."/>
            <person name="Park H."/>
            <person name="Van Loosdrecht M."/>
            <person name="Chandran K."/>
        </authorList>
    </citation>
    <scope>NUCLEOTIDE SEQUENCE [LARGE SCALE GENOMIC DNA]</scope>
    <source>
        <strain evidence="2 3">SBR_G</strain>
    </source>
</reference>
<feature type="transmembrane region" description="Helical" evidence="1">
    <location>
        <begin position="67"/>
        <end position="85"/>
    </location>
</feature>
<dbReference type="InterPro" id="IPR018643">
    <property type="entry name" value="DUF2069_membrane"/>
</dbReference>
<feature type="transmembrane region" description="Helical" evidence="1">
    <location>
        <begin position="39"/>
        <end position="61"/>
    </location>
</feature>
<evidence type="ECO:0000256" key="1">
    <source>
        <dbReference type="SAM" id="Phobius"/>
    </source>
</evidence>
<evidence type="ECO:0000313" key="2">
    <source>
        <dbReference type="EMBL" id="NMQ18171.1"/>
    </source>
</evidence>
<dbReference type="Pfam" id="PF09842">
    <property type="entry name" value="DUF2069"/>
    <property type="match status" value="1"/>
</dbReference>
<name>A0ABX1TJL2_9GAMM</name>
<sequence length="180" mass="19849">MVRAGIQRRAHRRGKAVVSRSGSAIGVDRAAIGGSVSRFWGGVVLTGYFGLFGVLLLWYAWLEPSSRLPTALVLILLVGPLLMPLRGLLHGRPYTHAWTSFLALFYFTVGVFNVAGPMVHPWMAWLEIGFSVLLFLGAVLYVRSRSLEWRAAVNEPIVVPAAHVVQLESGVPPRMESKER</sequence>
<dbReference type="EMBL" id="SPMZ01000008">
    <property type="protein sequence ID" value="NMQ18171.1"/>
    <property type="molecule type" value="Genomic_DNA"/>
</dbReference>
<proteinExistence type="predicted"/>
<keyword evidence="1" id="KW-0812">Transmembrane</keyword>
<organism evidence="2 3">
    <name type="scientific">Candidatus Competibacter phosphatis</name>
    <dbReference type="NCBI Taxonomy" id="221280"/>
    <lineage>
        <taxon>Bacteria</taxon>
        <taxon>Pseudomonadati</taxon>
        <taxon>Pseudomonadota</taxon>
        <taxon>Gammaproteobacteria</taxon>
        <taxon>Candidatus Competibacteraceae</taxon>
        <taxon>Candidatus Competibacter</taxon>
    </lineage>
</organism>
<dbReference type="Proteomes" id="UP000760480">
    <property type="component" value="Unassembled WGS sequence"/>
</dbReference>
<keyword evidence="1" id="KW-1133">Transmembrane helix</keyword>
<gene>
    <name evidence="2" type="ORF">E4P82_02540</name>
</gene>